<dbReference type="Proteomes" id="UP001295423">
    <property type="component" value="Unassembled WGS sequence"/>
</dbReference>
<dbReference type="EMBL" id="CAKOGP040002136">
    <property type="protein sequence ID" value="CAJ1963319.1"/>
    <property type="molecule type" value="Genomic_DNA"/>
</dbReference>
<keyword evidence="2" id="KW-1185">Reference proteome</keyword>
<evidence type="ECO:0000313" key="2">
    <source>
        <dbReference type="Proteomes" id="UP001295423"/>
    </source>
</evidence>
<evidence type="ECO:0000313" key="1">
    <source>
        <dbReference type="EMBL" id="CAJ1963319.1"/>
    </source>
</evidence>
<name>A0AAD2G5D7_9STRA</name>
<protein>
    <submittedName>
        <fullName evidence="1">Uncharacterized protein</fullName>
    </submittedName>
</protein>
<dbReference type="AlphaFoldDB" id="A0AAD2G5D7"/>
<accession>A0AAD2G5D7</accession>
<sequence length="167" mass="18574">MDEETLGPSPDEIMALGAMVERTLTCKCRGGHHDDDEGIDIGKSLEGYARGMLWHKTNISWDDATLETTCLTDEPGLVELDITARSMSILSSGDEADDADDNLSEILDTFVPNKESKKKKSFKFLPVKTKKRIPTQEASSICATIKSVEGDEKEFGFEVEYHPNMRQ</sequence>
<proteinExistence type="predicted"/>
<gene>
    <name evidence="1" type="ORF">CYCCA115_LOCUS20109</name>
</gene>
<organism evidence="1 2">
    <name type="scientific">Cylindrotheca closterium</name>
    <dbReference type="NCBI Taxonomy" id="2856"/>
    <lineage>
        <taxon>Eukaryota</taxon>
        <taxon>Sar</taxon>
        <taxon>Stramenopiles</taxon>
        <taxon>Ochrophyta</taxon>
        <taxon>Bacillariophyta</taxon>
        <taxon>Bacillariophyceae</taxon>
        <taxon>Bacillariophycidae</taxon>
        <taxon>Bacillariales</taxon>
        <taxon>Bacillariaceae</taxon>
        <taxon>Cylindrotheca</taxon>
    </lineage>
</organism>
<reference evidence="1" key="1">
    <citation type="submission" date="2023-08" db="EMBL/GenBank/DDBJ databases">
        <authorList>
            <person name="Audoor S."/>
            <person name="Bilcke G."/>
        </authorList>
    </citation>
    <scope>NUCLEOTIDE SEQUENCE</scope>
</reference>
<comment type="caution">
    <text evidence="1">The sequence shown here is derived from an EMBL/GenBank/DDBJ whole genome shotgun (WGS) entry which is preliminary data.</text>
</comment>